<organism evidence="2 3">
    <name type="scientific">Pseudohalioglobus sediminis</name>
    <dbReference type="NCBI Taxonomy" id="2606449"/>
    <lineage>
        <taxon>Bacteria</taxon>
        <taxon>Pseudomonadati</taxon>
        <taxon>Pseudomonadota</taxon>
        <taxon>Gammaproteobacteria</taxon>
        <taxon>Cellvibrionales</taxon>
        <taxon>Halieaceae</taxon>
        <taxon>Pseudohalioglobus</taxon>
    </lineage>
</organism>
<dbReference type="Pfam" id="PF17645">
    <property type="entry name" value="Amdase"/>
    <property type="match status" value="1"/>
</dbReference>
<feature type="compositionally biased region" description="Basic and acidic residues" evidence="1">
    <location>
        <begin position="11"/>
        <end position="20"/>
    </location>
</feature>
<evidence type="ECO:0000313" key="3">
    <source>
        <dbReference type="Proteomes" id="UP000323708"/>
    </source>
</evidence>
<dbReference type="RefSeq" id="WP_149610507.1">
    <property type="nucleotide sequence ID" value="NZ_VTUX01000002.1"/>
</dbReference>
<comment type="caution">
    <text evidence="2">The sequence shown here is derived from an EMBL/GenBank/DDBJ whole genome shotgun (WGS) entry which is preliminary data.</text>
</comment>
<dbReference type="InterPro" id="IPR053714">
    <property type="entry name" value="Iso_Racemase_Enz_sf"/>
</dbReference>
<sequence length="278" mass="30835">MTTFHSTIDLSRTRDRDQRTQGHLDNYVGHRARIGVIIPSTNTSVEYDCQRIIPRGVTWHFSRFMIEHADLSDDDNFMRFLDMLRQTIGDSIASLMTCKPDHVMMGMSAETFWGGIKGNDGFVDRIQEMVGHDTGLTTGANAVISALDALGVSGADGRTIAVITPYQPIGDKNVRLFFEDAGYSVKHVAGLRCENAHDAIALVPDHQVMEVVRQVDGDDVDAIIQVGTNLSTASTFPVLEKWLGKPVLPINVATAWHALRSCGIRDQYDHLGRLFEEH</sequence>
<name>A0A5B0X236_9GAMM</name>
<protein>
    <submittedName>
        <fullName evidence="2">Asp/Glu racemase</fullName>
    </submittedName>
</protein>
<keyword evidence="3" id="KW-1185">Reference proteome</keyword>
<dbReference type="EMBL" id="VTUX01000002">
    <property type="protein sequence ID" value="KAA1193400.1"/>
    <property type="molecule type" value="Genomic_DNA"/>
</dbReference>
<dbReference type="InterPro" id="IPR026286">
    <property type="entry name" value="MaiA/AMDase"/>
</dbReference>
<reference evidence="2 3" key="1">
    <citation type="submission" date="2019-09" db="EMBL/GenBank/DDBJ databases">
        <authorList>
            <person name="Chen X.-Y."/>
        </authorList>
    </citation>
    <scope>NUCLEOTIDE SEQUENCE [LARGE SCALE GENOMIC DNA]</scope>
    <source>
        <strain evidence="2 3">NY5</strain>
    </source>
</reference>
<dbReference type="PANTHER" id="PTHR40267:SF1">
    <property type="entry name" value="BLR3294 PROTEIN"/>
    <property type="match status" value="1"/>
</dbReference>
<dbReference type="AlphaFoldDB" id="A0A5B0X236"/>
<evidence type="ECO:0000313" key="2">
    <source>
        <dbReference type="EMBL" id="KAA1193400.1"/>
    </source>
</evidence>
<gene>
    <name evidence="2" type="ORF">F0M18_06070</name>
</gene>
<feature type="compositionally biased region" description="Polar residues" evidence="1">
    <location>
        <begin position="1"/>
        <end position="10"/>
    </location>
</feature>
<feature type="region of interest" description="Disordered" evidence="1">
    <location>
        <begin position="1"/>
        <end position="20"/>
    </location>
</feature>
<dbReference type="PANTHER" id="PTHR40267">
    <property type="entry name" value="BLR3294 PROTEIN"/>
    <property type="match status" value="1"/>
</dbReference>
<accession>A0A5B0X236</accession>
<dbReference type="PIRSF" id="PIRSF015736">
    <property type="entry name" value="MI"/>
    <property type="match status" value="1"/>
</dbReference>
<dbReference type="Gene3D" id="3.40.50.12500">
    <property type="match status" value="1"/>
</dbReference>
<evidence type="ECO:0000256" key="1">
    <source>
        <dbReference type="SAM" id="MobiDB-lite"/>
    </source>
</evidence>
<dbReference type="Proteomes" id="UP000323708">
    <property type="component" value="Unassembled WGS sequence"/>
</dbReference>
<proteinExistence type="predicted"/>